<dbReference type="InterPro" id="IPR001890">
    <property type="entry name" value="RNA-binding_CRM"/>
</dbReference>
<organism evidence="4 5">
    <name type="scientific">Thioalkalivibrio sulfidiphilus (strain HL-EbGR7)</name>
    <dbReference type="NCBI Taxonomy" id="396588"/>
    <lineage>
        <taxon>Bacteria</taxon>
        <taxon>Pseudomonadati</taxon>
        <taxon>Pseudomonadota</taxon>
        <taxon>Gammaproteobacteria</taxon>
        <taxon>Chromatiales</taxon>
        <taxon>Ectothiorhodospiraceae</taxon>
        <taxon>Thioalkalivibrio</taxon>
    </lineage>
</organism>
<dbReference type="PROSITE" id="PS51295">
    <property type="entry name" value="CRM"/>
    <property type="match status" value="1"/>
</dbReference>
<dbReference type="PANTHER" id="PTHR40065:SF3">
    <property type="entry name" value="RNA-BINDING PROTEIN YHBY"/>
    <property type="match status" value="1"/>
</dbReference>
<reference evidence="4 5" key="1">
    <citation type="journal article" date="2011" name="Stand. Genomic Sci.">
        <title>Complete genome sequence of 'Thioalkalivibrio sulfidophilus' HL-EbGr7.</title>
        <authorList>
            <person name="Muyzer G."/>
            <person name="Sorokin D.Y."/>
            <person name="Mavromatis K."/>
            <person name="Lapidus A."/>
            <person name="Clum A."/>
            <person name="Ivanova N."/>
            <person name="Pati A."/>
            <person name="d'Haeseleer P."/>
            <person name="Woyke T."/>
            <person name="Kyrpides N.C."/>
        </authorList>
    </citation>
    <scope>NUCLEOTIDE SEQUENCE [LARGE SCALE GENOMIC DNA]</scope>
    <source>
        <strain evidence="4 5">HL-EbGR7</strain>
    </source>
</reference>
<dbReference type="SUPFAM" id="SSF75471">
    <property type="entry name" value="YhbY-like"/>
    <property type="match status" value="1"/>
</dbReference>
<keyword evidence="5" id="KW-1185">Reference proteome</keyword>
<evidence type="ECO:0000256" key="1">
    <source>
        <dbReference type="ARBA" id="ARBA00022884"/>
    </source>
</evidence>
<evidence type="ECO:0000259" key="3">
    <source>
        <dbReference type="PROSITE" id="PS51295"/>
    </source>
</evidence>
<name>B8GNX8_THISH</name>
<dbReference type="Proteomes" id="UP000002383">
    <property type="component" value="Chromosome"/>
</dbReference>
<dbReference type="Gene3D" id="3.30.110.60">
    <property type="entry name" value="YhbY-like"/>
    <property type="match status" value="1"/>
</dbReference>
<accession>B8GNX8</accession>
<dbReference type="GO" id="GO:0003723">
    <property type="term" value="F:RNA binding"/>
    <property type="evidence" value="ECO:0007669"/>
    <property type="project" value="UniProtKB-UniRule"/>
</dbReference>
<evidence type="ECO:0000256" key="2">
    <source>
        <dbReference type="PROSITE-ProRule" id="PRU00626"/>
    </source>
</evidence>
<dbReference type="SMART" id="SM01103">
    <property type="entry name" value="CRS1_YhbY"/>
    <property type="match status" value="1"/>
</dbReference>
<proteinExistence type="predicted"/>
<dbReference type="RefSeq" id="WP_012637551.1">
    <property type="nucleotide sequence ID" value="NC_011901.1"/>
</dbReference>
<gene>
    <name evidence="4" type="ordered locus">Tgr7_0979</name>
</gene>
<keyword evidence="1 2" id="KW-0694">RNA-binding</keyword>
<evidence type="ECO:0000313" key="5">
    <source>
        <dbReference type="Proteomes" id="UP000002383"/>
    </source>
</evidence>
<dbReference type="OrthoDB" id="9797519at2"/>
<dbReference type="EMBL" id="CP001339">
    <property type="protein sequence ID" value="ACL72067.1"/>
    <property type="molecule type" value="Genomic_DNA"/>
</dbReference>
<dbReference type="STRING" id="396588.Tgr7_0979"/>
<dbReference type="eggNOG" id="COG1534">
    <property type="taxonomic scope" value="Bacteria"/>
</dbReference>
<dbReference type="InterPro" id="IPR051925">
    <property type="entry name" value="RNA-binding_domain"/>
</dbReference>
<dbReference type="PANTHER" id="PTHR40065">
    <property type="entry name" value="RNA-BINDING PROTEIN YHBY"/>
    <property type="match status" value="1"/>
</dbReference>
<protein>
    <recommendedName>
        <fullName evidence="3">CRM domain-containing protein</fullName>
    </recommendedName>
</protein>
<feature type="domain" description="CRM" evidence="3">
    <location>
        <begin position="1"/>
        <end position="96"/>
    </location>
</feature>
<dbReference type="InterPro" id="IPR035920">
    <property type="entry name" value="YhbY-like_sf"/>
</dbReference>
<dbReference type="Pfam" id="PF01985">
    <property type="entry name" value="CRS1_YhbY"/>
    <property type="match status" value="1"/>
</dbReference>
<evidence type="ECO:0000313" key="4">
    <source>
        <dbReference type="EMBL" id="ACL72067.1"/>
    </source>
</evidence>
<dbReference type="NCBIfam" id="TIGR00253">
    <property type="entry name" value="RNA_bind_YhbY"/>
    <property type="match status" value="1"/>
</dbReference>
<dbReference type="InterPro" id="IPR017924">
    <property type="entry name" value="RNA-binding_YhbY"/>
</dbReference>
<dbReference type="AlphaFoldDB" id="B8GNX8"/>
<sequence>MALTDRQRKQLRTLAHPRKPIVIVGQKGLTDNVMEEINLALEHHELIKVKVNVADRDERSAAVEQICQQTGADLVQRIGFIATLFRRNLKKPVVEL</sequence>
<dbReference type="HOGENOM" id="CLU_095994_2_0_6"/>
<dbReference type="KEGG" id="tgr:Tgr7_0979"/>